<feature type="region of interest" description="Disordered" evidence="1">
    <location>
        <begin position="471"/>
        <end position="490"/>
    </location>
</feature>
<dbReference type="Proteomes" id="UP000655830">
    <property type="component" value="Unassembled WGS sequence"/>
</dbReference>
<dbReference type="GO" id="GO:0019068">
    <property type="term" value="P:virion assembly"/>
    <property type="evidence" value="ECO:0007669"/>
    <property type="project" value="InterPro"/>
</dbReference>
<dbReference type="EMBL" id="JACRSY010000037">
    <property type="protein sequence ID" value="MBC8581131.1"/>
    <property type="molecule type" value="Genomic_DNA"/>
</dbReference>
<evidence type="ECO:0000256" key="1">
    <source>
        <dbReference type="SAM" id="MobiDB-lite"/>
    </source>
</evidence>
<dbReference type="InterPro" id="IPR006429">
    <property type="entry name" value="Phage_lambda_portal"/>
</dbReference>
<comment type="caution">
    <text evidence="2">The sequence shown here is derived from an EMBL/GenBank/DDBJ whole genome shotgun (WGS) entry which is preliminary data.</text>
</comment>
<keyword evidence="3" id="KW-1185">Reference proteome</keyword>
<evidence type="ECO:0000313" key="2">
    <source>
        <dbReference type="EMBL" id="MBC8581131.1"/>
    </source>
</evidence>
<reference evidence="2" key="1">
    <citation type="submission" date="2020-08" db="EMBL/GenBank/DDBJ databases">
        <title>Genome public.</title>
        <authorList>
            <person name="Liu C."/>
            <person name="Sun Q."/>
        </authorList>
    </citation>
    <scope>NUCLEOTIDE SEQUENCE</scope>
    <source>
        <strain evidence="2">NSJ-12</strain>
    </source>
</reference>
<dbReference type="NCBIfam" id="TIGR01539">
    <property type="entry name" value="portal_lambda"/>
    <property type="match status" value="1"/>
</dbReference>
<organism evidence="2 3">
    <name type="scientific">Zhenhengia yiwuensis</name>
    <dbReference type="NCBI Taxonomy" id="2763666"/>
    <lineage>
        <taxon>Bacteria</taxon>
        <taxon>Bacillati</taxon>
        <taxon>Bacillota</taxon>
        <taxon>Clostridia</taxon>
        <taxon>Lachnospirales</taxon>
        <taxon>Lachnospiraceae</taxon>
        <taxon>Zhenhengia</taxon>
    </lineage>
</organism>
<dbReference type="Pfam" id="PF05136">
    <property type="entry name" value="Phage_portal_2"/>
    <property type="match status" value="1"/>
</dbReference>
<dbReference type="GO" id="GO:0005198">
    <property type="term" value="F:structural molecule activity"/>
    <property type="evidence" value="ECO:0007669"/>
    <property type="project" value="InterPro"/>
</dbReference>
<gene>
    <name evidence="2" type="ORF">H8718_16560</name>
</gene>
<accession>A0A926EK07</accession>
<dbReference type="AlphaFoldDB" id="A0A926EK07"/>
<name>A0A926EK07_9FIRM</name>
<sequence>MNWLDRGIAAVSPRWAYNRMAWRDSLRSYDAGTKSRLNANWTTVNGTAEQANQAHRDVLRARARDLERNSDILEGLINPFERNVIGKGIMAQAKITDADGNEDEKLNAEIEELWEEWCHAKNCDVAGTQCFDEFQAMAVRRKKVDGGIIFIKCYTDDGIIPFCLQAKEVDELDTSYSLSKTSEGNRIIGGIEVNQYNRPVAYYFKQYSPDGYWTGGTERIEANRVIYLYSKKRPTQIREVTELARTMPIVKEVNEFVEAISVKERILACLSVFIKKNTPTGTVGRGGMIDKKSGYPVRSISPGMIHELQPGDDITTVNPSGQSSNAKEFIMTQQRIAGAGQGLSYEASSRDMSQVNYSSARQGLLEDQRTYQMEQKYLIDHFCREVYREFIISAVLSGKLPIKDFWSNTKKYLKHDWVTPGWSWIDPLKEVRANQFALESGMDTLSNICGSRGLDWKEVMKQRAKEKAFEKGLFPEEKEGEEVNGEEKTE</sequence>
<proteinExistence type="predicted"/>
<evidence type="ECO:0000313" key="3">
    <source>
        <dbReference type="Proteomes" id="UP000655830"/>
    </source>
</evidence>
<dbReference type="RefSeq" id="WP_249333907.1">
    <property type="nucleotide sequence ID" value="NZ_JACRSY010000037.1"/>
</dbReference>
<protein>
    <submittedName>
        <fullName evidence="2">Phage portal protein</fullName>
    </submittedName>
</protein>